<dbReference type="HOGENOM" id="CLU_035905_2_0_5"/>
<dbReference type="PANTHER" id="PTHR21461:SF69">
    <property type="entry name" value="GLYCOSYLTRANSFERASE FAMILY 92 PROTEIN"/>
    <property type="match status" value="1"/>
</dbReference>
<dbReference type="GO" id="GO:0016020">
    <property type="term" value="C:membrane"/>
    <property type="evidence" value="ECO:0007669"/>
    <property type="project" value="UniProtKB-SubCell"/>
</dbReference>
<dbReference type="SUPFAM" id="SSF53448">
    <property type="entry name" value="Nucleotide-diphospho-sugar transferases"/>
    <property type="match status" value="1"/>
</dbReference>
<reference evidence="5 6" key="1">
    <citation type="journal article" date="2010" name="J. Bacteriol.">
        <title>Genome sequences of Oceanicola granulosus HTCC2516(T) and Oceanicola batsensis HTCC2597(TDelta).</title>
        <authorList>
            <person name="Thrash J.C."/>
            <person name="Cho J.C."/>
            <person name="Vergin K.L."/>
            <person name="Giovannoni S.J."/>
        </authorList>
    </citation>
    <scope>NUCLEOTIDE SEQUENCE [LARGE SCALE GENOMIC DNA]</scope>
    <source>
        <strain evidence="6">ATCC BAA-861 / DSM 15982 / KCTC 12143 / HTCC2516</strain>
    </source>
</reference>
<dbReference type="EMBL" id="AAOT01000002">
    <property type="protein sequence ID" value="EAR52758.1"/>
    <property type="molecule type" value="Genomic_DNA"/>
</dbReference>
<evidence type="ECO:0000313" key="6">
    <source>
        <dbReference type="Proteomes" id="UP000003635"/>
    </source>
</evidence>
<dbReference type="eggNOG" id="COG0463">
    <property type="taxonomic scope" value="Bacteria"/>
</dbReference>
<protein>
    <recommendedName>
        <fullName evidence="7">Glycosyl transferase, group 2 family protein</fullName>
    </recommendedName>
</protein>
<dbReference type="AlphaFoldDB" id="Q2CJ42"/>
<dbReference type="GO" id="GO:0016757">
    <property type="term" value="F:glycosyltransferase activity"/>
    <property type="evidence" value="ECO:0007669"/>
    <property type="project" value="TreeGrafter"/>
</dbReference>
<keyword evidence="3" id="KW-1133">Transmembrane helix</keyword>
<comment type="caution">
    <text evidence="5">The sequence shown here is derived from an EMBL/GenBank/DDBJ whole genome shotgun (WGS) entry which is preliminary data.</text>
</comment>
<name>Q2CJ42_OCEGH</name>
<feature type="region of interest" description="Disordered" evidence="4">
    <location>
        <begin position="380"/>
        <end position="404"/>
    </location>
</feature>
<evidence type="ECO:0000256" key="4">
    <source>
        <dbReference type="SAM" id="MobiDB-lite"/>
    </source>
</evidence>
<dbReference type="GO" id="GO:0005737">
    <property type="term" value="C:cytoplasm"/>
    <property type="evidence" value="ECO:0007669"/>
    <property type="project" value="TreeGrafter"/>
</dbReference>
<dbReference type="Pfam" id="PF13704">
    <property type="entry name" value="Glyco_tranf_2_4"/>
    <property type="match status" value="1"/>
</dbReference>
<keyword evidence="6" id="KW-1185">Reference proteome</keyword>
<evidence type="ECO:0000256" key="2">
    <source>
        <dbReference type="ARBA" id="ARBA00022692"/>
    </source>
</evidence>
<keyword evidence="3" id="KW-0472">Membrane</keyword>
<dbReference type="RefSeq" id="WP_007253730.1">
    <property type="nucleotide sequence ID" value="NZ_CH724107.1"/>
</dbReference>
<proteinExistence type="predicted"/>
<accession>Q2CJ42</accession>
<organism evidence="5 6">
    <name type="scientific">Oceanicola granulosus (strain ATCC BAA-861 / DSM 15982 / KCTC 12143 / HTCC2516)</name>
    <dbReference type="NCBI Taxonomy" id="314256"/>
    <lineage>
        <taxon>Bacteria</taxon>
        <taxon>Pseudomonadati</taxon>
        <taxon>Pseudomonadota</taxon>
        <taxon>Alphaproteobacteria</taxon>
        <taxon>Rhodobacterales</taxon>
        <taxon>Roseobacteraceae</taxon>
        <taxon>Oceanicola</taxon>
    </lineage>
</organism>
<keyword evidence="2" id="KW-0812">Transmembrane</keyword>
<sequence length="426" mass="47989">MSPKHTYTILSMMKDEGHSLVEWVAYHRHIGFDNIVVYTNDCGDGTDAMLMRLEEMGWARHFRNDVPAGKKPQPNALNLGQANPEVTDSAWVLVMDADEFVSVKCGKGRIGDLVARLPGETDAIAMTWRFFGSSGVTEWNPGLVIENYTHGAPDRFRKGWGVKSMFRPKADIKFGIHRPTSRKGKVEKLGDGADILRHWVNGSGRPMPESFNERGWRSTGKSLGYKLVEMNHYAVKSYEAYLLRRVRGNVNNKPDKYNAGYFAIFDRNEIEARNALRHARGVKRKMAEILSDPVMRKLQDEAHAYHARRVEMLRASGEYGAWLEELKRASATPIDKLDEVLFTQHLPKAWQDRIRELQAEGMPDREIALMVARSVGIKKGAAETPDEQRAQAEAEGVEVAQDATPDEIEDAIEQARAARLMAEAGE</sequence>
<dbReference type="InterPro" id="IPR029044">
    <property type="entry name" value="Nucleotide-diphossugar_trans"/>
</dbReference>
<gene>
    <name evidence="5" type="ORF">OG2516_00989</name>
</gene>
<evidence type="ECO:0000313" key="5">
    <source>
        <dbReference type="EMBL" id="EAR52758.1"/>
    </source>
</evidence>
<evidence type="ECO:0008006" key="7">
    <source>
        <dbReference type="Google" id="ProtNLM"/>
    </source>
</evidence>
<evidence type="ECO:0000256" key="3">
    <source>
        <dbReference type="ARBA" id="ARBA00022989"/>
    </source>
</evidence>
<dbReference type="Proteomes" id="UP000003635">
    <property type="component" value="Unassembled WGS sequence"/>
</dbReference>
<comment type="subcellular location">
    <subcellularLocation>
        <location evidence="1">Membrane</location>
        <topology evidence="1">Single-pass membrane protein</topology>
    </subcellularLocation>
</comment>
<evidence type="ECO:0000256" key="1">
    <source>
        <dbReference type="ARBA" id="ARBA00004167"/>
    </source>
</evidence>
<dbReference type="STRING" id="314256.OG2516_00989"/>
<dbReference type="PANTHER" id="PTHR21461">
    <property type="entry name" value="GLYCOSYLTRANSFERASE FAMILY 92 PROTEIN"/>
    <property type="match status" value="1"/>
</dbReference>